<accession>A0A2K3DI16</accession>
<dbReference type="PANTHER" id="PTHR44656">
    <property type="entry name" value="DEHYDROGENASE/REDUCTASE SDR FAMILY MEMBER 12"/>
    <property type="match status" value="1"/>
</dbReference>
<dbReference type="AlphaFoldDB" id="A0A2K3DI16"/>
<dbReference type="InterPro" id="IPR052992">
    <property type="entry name" value="SDR_member_12"/>
</dbReference>
<dbReference type="STRING" id="3055.A0A2K3DI16"/>
<proteinExistence type="predicted"/>
<dbReference type="PANTHER" id="PTHR44656:SF7">
    <property type="entry name" value="DEHYDROGENASE_REDUCTASE SDR FAMILY MEMBER 12"/>
    <property type="match status" value="1"/>
</dbReference>
<gene>
    <name evidence="1" type="ORF">CHLRE_08g381516v5</name>
</gene>
<dbReference type="PRINTS" id="PR00081">
    <property type="entry name" value="GDHRDH"/>
</dbReference>
<evidence type="ECO:0000313" key="1">
    <source>
        <dbReference type="EMBL" id="PNW80184.1"/>
    </source>
</evidence>
<dbReference type="ExpressionAtlas" id="A0A2K3DI16">
    <property type="expression patterns" value="baseline"/>
</dbReference>
<evidence type="ECO:0000313" key="2">
    <source>
        <dbReference type="Proteomes" id="UP000006906"/>
    </source>
</evidence>
<reference evidence="1 2" key="1">
    <citation type="journal article" date="2007" name="Science">
        <title>The Chlamydomonas genome reveals the evolution of key animal and plant functions.</title>
        <authorList>
            <person name="Merchant S.S."/>
            <person name="Prochnik S.E."/>
            <person name="Vallon O."/>
            <person name="Harris E.H."/>
            <person name="Karpowicz S.J."/>
            <person name="Witman G.B."/>
            <person name="Terry A."/>
            <person name="Salamov A."/>
            <person name="Fritz-Laylin L.K."/>
            <person name="Marechal-Drouard L."/>
            <person name="Marshall W.F."/>
            <person name="Qu L.H."/>
            <person name="Nelson D.R."/>
            <person name="Sanderfoot A.A."/>
            <person name="Spalding M.H."/>
            <person name="Kapitonov V.V."/>
            <person name="Ren Q."/>
            <person name="Ferris P."/>
            <person name="Lindquist E."/>
            <person name="Shapiro H."/>
            <person name="Lucas S.M."/>
            <person name="Grimwood J."/>
            <person name="Schmutz J."/>
            <person name="Cardol P."/>
            <person name="Cerutti H."/>
            <person name="Chanfreau G."/>
            <person name="Chen C.L."/>
            <person name="Cognat V."/>
            <person name="Croft M.T."/>
            <person name="Dent R."/>
            <person name="Dutcher S."/>
            <person name="Fernandez E."/>
            <person name="Fukuzawa H."/>
            <person name="Gonzalez-Ballester D."/>
            <person name="Gonzalez-Halphen D."/>
            <person name="Hallmann A."/>
            <person name="Hanikenne M."/>
            <person name="Hippler M."/>
            <person name="Inwood W."/>
            <person name="Jabbari K."/>
            <person name="Kalanon M."/>
            <person name="Kuras R."/>
            <person name="Lefebvre P.A."/>
            <person name="Lemaire S.D."/>
            <person name="Lobanov A.V."/>
            <person name="Lohr M."/>
            <person name="Manuell A."/>
            <person name="Meier I."/>
            <person name="Mets L."/>
            <person name="Mittag M."/>
            <person name="Mittelmeier T."/>
            <person name="Moroney J.V."/>
            <person name="Moseley J."/>
            <person name="Napoli C."/>
            <person name="Nedelcu A.M."/>
            <person name="Niyogi K."/>
            <person name="Novoselov S.V."/>
            <person name="Paulsen I.T."/>
            <person name="Pazour G."/>
            <person name="Purton S."/>
            <person name="Ral J.P."/>
            <person name="Riano-Pachon D.M."/>
            <person name="Riekhof W."/>
            <person name="Rymarquis L."/>
            <person name="Schroda M."/>
            <person name="Stern D."/>
            <person name="Umen J."/>
            <person name="Willows R."/>
            <person name="Wilson N."/>
            <person name="Zimmer S.L."/>
            <person name="Allmer J."/>
            <person name="Balk J."/>
            <person name="Bisova K."/>
            <person name="Chen C.J."/>
            <person name="Elias M."/>
            <person name="Gendler K."/>
            <person name="Hauser C."/>
            <person name="Lamb M.R."/>
            <person name="Ledford H."/>
            <person name="Long J.C."/>
            <person name="Minagawa J."/>
            <person name="Page M.D."/>
            <person name="Pan J."/>
            <person name="Pootakham W."/>
            <person name="Roje S."/>
            <person name="Rose A."/>
            <person name="Stahlberg E."/>
            <person name="Terauchi A.M."/>
            <person name="Yang P."/>
            <person name="Ball S."/>
            <person name="Bowler C."/>
            <person name="Dieckmann C.L."/>
            <person name="Gladyshev V.N."/>
            <person name="Green P."/>
            <person name="Jorgensen R."/>
            <person name="Mayfield S."/>
            <person name="Mueller-Roeber B."/>
            <person name="Rajamani S."/>
            <person name="Sayre R.T."/>
            <person name="Brokstein P."/>
            <person name="Dubchak I."/>
            <person name="Goodstein D."/>
            <person name="Hornick L."/>
            <person name="Huang Y.W."/>
            <person name="Jhaveri J."/>
            <person name="Luo Y."/>
            <person name="Martinez D."/>
            <person name="Ngau W.C."/>
            <person name="Otillar B."/>
            <person name="Poliakov A."/>
            <person name="Porter A."/>
            <person name="Szajkowski L."/>
            <person name="Werner G."/>
            <person name="Zhou K."/>
            <person name="Grigoriev I.V."/>
            <person name="Rokhsar D.S."/>
            <person name="Grossman A.R."/>
        </authorList>
    </citation>
    <scope>NUCLEOTIDE SEQUENCE [LARGE SCALE GENOMIC DNA]</scope>
    <source>
        <strain evidence="2">CC-503</strain>
    </source>
</reference>
<sequence length="361" mass="38095">MGFLRNMSFILYGSKHFGKQGYARAKAGWDDSVMSRRLDGKVAMVTGANQGLGFVTAQELAARGATTYMVCRHPGRGQEAVERVRAATGNKDVHLQVCDVSSLAAVNGLVREWEAAGRPLHVLVNNAGILVHEYAASADGHESTFATHTLGSFALTWGLGRLLAASRPALVVFVSSGGMYTSQLEVKHVANQDMAPKSAPGGGGGGKFDGTVAYSRDKRRQVALAERFAELWADSGVTVVSMHPGWAVTEGVKKSIPGFYNFYKDSFRQVEQGADTIVWLALQDPAALQSGAFYLDRAVQPKHLRLAGTAYDRAAVDELWRALEGMVAGKVVQAAAGMAAVPKEKGEAGGAAAGGAGTPTA</sequence>
<dbReference type="GeneID" id="5719853"/>
<dbReference type="FunCoup" id="A0A2K3DI16">
    <property type="interactions" value="12"/>
</dbReference>
<dbReference type="InterPro" id="IPR036291">
    <property type="entry name" value="NAD(P)-bd_dom_sf"/>
</dbReference>
<dbReference type="InterPro" id="IPR002347">
    <property type="entry name" value="SDR_fam"/>
</dbReference>
<dbReference type="InParanoid" id="A0A2K3DI16"/>
<dbReference type="RefSeq" id="XP_042922275.1">
    <property type="nucleotide sequence ID" value="XM_043065274.1"/>
</dbReference>
<dbReference type="KEGG" id="cre:CHLRE_08g381516v5"/>
<dbReference type="SUPFAM" id="SSF51735">
    <property type="entry name" value="NAD(P)-binding Rossmann-fold domains"/>
    <property type="match status" value="1"/>
</dbReference>
<dbReference type="OrthoDB" id="417891at2759"/>
<dbReference type="Proteomes" id="UP000006906">
    <property type="component" value="Chromosome 8"/>
</dbReference>
<dbReference type="Gene3D" id="3.40.50.720">
    <property type="entry name" value="NAD(P)-binding Rossmann-like Domain"/>
    <property type="match status" value="1"/>
</dbReference>
<keyword evidence="2" id="KW-1185">Reference proteome</keyword>
<dbReference type="EMBL" id="CM008969">
    <property type="protein sequence ID" value="PNW80184.1"/>
    <property type="molecule type" value="Genomic_DNA"/>
</dbReference>
<organism evidence="1 2">
    <name type="scientific">Chlamydomonas reinhardtii</name>
    <name type="common">Chlamydomonas smithii</name>
    <dbReference type="NCBI Taxonomy" id="3055"/>
    <lineage>
        <taxon>Eukaryota</taxon>
        <taxon>Viridiplantae</taxon>
        <taxon>Chlorophyta</taxon>
        <taxon>core chlorophytes</taxon>
        <taxon>Chlorophyceae</taxon>
        <taxon>CS clade</taxon>
        <taxon>Chlamydomonadales</taxon>
        <taxon>Chlamydomonadaceae</taxon>
        <taxon>Chlamydomonas</taxon>
    </lineage>
</organism>
<dbReference type="Gramene" id="PNW80184">
    <property type="protein sequence ID" value="PNW80184"/>
    <property type="gene ID" value="CHLRE_08g381516v5"/>
</dbReference>
<dbReference type="Pfam" id="PF00106">
    <property type="entry name" value="adh_short"/>
    <property type="match status" value="1"/>
</dbReference>
<protein>
    <submittedName>
        <fullName evidence="1">Uncharacterized protein</fullName>
    </submittedName>
</protein>
<name>A0A2K3DI16_CHLRE</name>